<evidence type="ECO:0000256" key="5">
    <source>
        <dbReference type="SAM" id="SignalP"/>
    </source>
</evidence>
<dbReference type="Gene3D" id="3.90.70.80">
    <property type="match status" value="1"/>
</dbReference>
<dbReference type="Proteomes" id="UP000198406">
    <property type="component" value="Unassembled WGS sequence"/>
</dbReference>
<dbReference type="GO" id="GO:0005634">
    <property type="term" value="C:nucleus"/>
    <property type="evidence" value="ECO:0007669"/>
    <property type="project" value="TreeGrafter"/>
</dbReference>
<dbReference type="PROSITE" id="PS50802">
    <property type="entry name" value="OTU"/>
    <property type="match status" value="1"/>
</dbReference>
<dbReference type="GO" id="GO:0036503">
    <property type="term" value="P:ERAD pathway"/>
    <property type="evidence" value="ECO:0007669"/>
    <property type="project" value="TreeGrafter"/>
</dbReference>
<feature type="chain" id="PRO_5012622437" description="Ubiquitin thioesterase OTU" evidence="5">
    <location>
        <begin position="21"/>
        <end position="324"/>
    </location>
</feature>
<evidence type="ECO:0000256" key="1">
    <source>
        <dbReference type="ARBA" id="ARBA00000707"/>
    </source>
</evidence>
<dbReference type="EMBL" id="BDSP01000111">
    <property type="protein sequence ID" value="GAX17111.1"/>
    <property type="molecule type" value="Genomic_DNA"/>
</dbReference>
<name>A0A1Z5JTL4_FISSO</name>
<comment type="subcellular location">
    <subcellularLocation>
        <location evidence="3">Cytoplasm</location>
    </subcellularLocation>
</comment>
<evidence type="ECO:0000313" key="8">
    <source>
        <dbReference type="Proteomes" id="UP000198406"/>
    </source>
</evidence>
<feature type="signal peptide" evidence="5">
    <location>
        <begin position="1"/>
        <end position="20"/>
    </location>
</feature>
<dbReference type="GO" id="GO:0004843">
    <property type="term" value="F:cysteine-type deubiquitinase activity"/>
    <property type="evidence" value="ECO:0007669"/>
    <property type="project" value="UniProtKB-UniRule"/>
</dbReference>
<keyword evidence="3" id="KW-0833">Ubl conjugation pathway</keyword>
<dbReference type="InParanoid" id="A0A1Z5JTL4"/>
<dbReference type="EC" id="3.4.19.12" evidence="3"/>
<dbReference type="Pfam" id="PF02338">
    <property type="entry name" value="OTU"/>
    <property type="match status" value="1"/>
</dbReference>
<dbReference type="InterPro" id="IPR003323">
    <property type="entry name" value="OTU_dom"/>
</dbReference>
<dbReference type="PANTHER" id="PTHR13312:SF0">
    <property type="entry name" value="UBIQUITIN THIOESTERASE OTU1"/>
    <property type="match status" value="1"/>
</dbReference>
<protein>
    <recommendedName>
        <fullName evidence="3">Ubiquitin thioesterase OTU</fullName>
        <ecNumber evidence="3">3.4.19.12</ecNumber>
    </recommendedName>
</protein>
<dbReference type="PANTHER" id="PTHR13312">
    <property type="entry name" value="HIV-INDUCED PROTEIN-7-LIKE PROTEASE"/>
    <property type="match status" value="1"/>
</dbReference>
<keyword evidence="3" id="KW-0963">Cytoplasm</keyword>
<dbReference type="CDD" id="cd22744">
    <property type="entry name" value="OTU"/>
    <property type="match status" value="1"/>
</dbReference>
<keyword evidence="3" id="KW-0788">Thiol protease</keyword>
<comment type="catalytic activity">
    <reaction evidence="1 3">
        <text>Thiol-dependent hydrolysis of ester, thioester, amide, peptide and isopeptide bonds formed by the C-terminal Gly of ubiquitin (a 76-residue protein attached to proteins as an intracellular targeting signal).</text>
        <dbReference type="EC" id="3.4.19.12"/>
    </reaction>
</comment>
<dbReference type="GO" id="GO:0030968">
    <property type="term" value="P:endoplasmic reticulum unfolded protein response"/>
    <property type="evidence" value="ECO:0007669"/>
    <property type="project" value="TreeGrafter"/>
</dbReference>
<evidence type="ECO:0000256" key="4">
    <source>
        <dbReference type="SAM" id="MobiDB-lite"/>
    </source>
</evidence>
<feature type="domain" description="OTU" evidence="6">
    <location>
        <begin position="88"/>
        <end position="276"/>
    </location>
</feature>
<dbReference type="OrthoDB" id="409956at2759"/>
<dbReference type="GO" id="GO:0016579">
    <property type="term" value="P:protein deubiquitination"/>
    <property type="evidence" value="ECO:0007669"/>
    <property type="project" value="TreeGrafter"/>
</dbReference>
<keyword evidence="5" id="KW-0732">Signal</keyword>
<evidence type="ECO:0000313" key="7">
    <source>
        <dbReference type="EMBL" id="GAX17111.1"/>
    </source>
</evidence>
<sequence length="324" mass="37059">MMKKLLHLILAAAALPIAFSRNGLPRSSQQHAFSPSSRRRNNNVDQLPWNPSALIDEKGFLKGLFRRKKGDWEEEFPMRTVYHTNHPCQIRQVPGDGNCLFHSLSLCLQHAVNGTHWDMPNRLDELYEHSRSLRAKAVACLRQNKRKLFLQGKESMRAIELVTSAAQQYDLTPEEYCATMEEDCVWGGGPEIVALSNILQRPIHVYELAMESPGAEDATDQPKKPTFILKRMACFGSPRFDGKRALHILSADSRFPDIQPGEQMVAGNHFLSVFPDIKRRKRIRGGAGNAEEEEYLIFEEELERPLLTSRLLWWWEDLLQSIGI</sequence>
<evidence type="ECO:0000256" key="2">
    <source>
        <dbReference type="ARBA" id="ARBA00022801"/>
    </source>
</evidence>
<proteinExistence type="predicted"/>
<dbReference type="AlphaFoldDB" id="A0A1Z5JTL4"/>
<comment type="caution">
    <text evidence="7">The sequence shown here is derived from an EMBL/GenBank/DDBJ whole genome shotgun (WGS) entry which is preliminary data.</text>
</comment>
<accession>A0A1Z5JTL4</accession>
<keyword evidence="2 3" id="KW-0378">Hydrolase</keyword>
<reference evidence="7 8" key="1">
    <citation type="journal article" date="2015" name="Plant Cell">
        <title>Oil accumulation by the oleaginous diatom Fistulifera solaris as revealed by the genome and transcriptome.</title>
        <authorList>
            <person name="Tanaka T."/>
            <person name="Maeda Y."/>
            <person name="Veluchamy A."/>
            <person name="Tanaka M."/>
            <person name="Abida H."/>
            <person name="Marechal E."/>
            <person name="Bowler C."/>
            <person name="Muto M."/>
            <person name="Sunaga Y."/>
            <person name="Tanaka M."/>
            <person name="Yoshino T."/>
            <person name="Taniguchi T."/>
            <person name="Fukuda Y."/>
            <person name="Nemoto M."/>
            <person name="Matsumoto M."/>
            <person name="Wong P.S."/>
            <person name="Aburatani S."/>
            <person name="Fujibuchi W."/>
        </authorList>
    </citation>
    <scope>NUCLEOTIDE SEQUENCE [LARGE SCALE GENOMIC DNA]</scope>
    <source>
        <strain evidence="7 8">JPCC DA0580</strain>
    </source>
</reference>
<dbReference type="GO" id="GO:0005829">
    <property type="term" value="C:cytosol"/>
    <property type="evidence" value="ECO:0007669"/>
    <property type="project" value="TreeGrafter"/>
</dbReference>
<gene>
    <name evidence="7" type="ORF">FisN_5Hu497</name>
</gene>
<keyword evidence="3" id="KW-0645">Protease</keyword>
<feature type="region of interest" description="Disordered" evidence="4">
    <location>
        <begin position="28"/>
        <end position="48"/>
    </location>
</feature>
<dbReference type="SUPFAM" id="SSF54001">
    <property type="entry name" value="Cysteine proteinases"/>
    <property type="match status" value="1"/>
</dbReference>
<evidence type="ECO:0000259" key="6">
    <source>
        <dbReference type="PROSITE" id="PS50802"/>
    </source>
</evidence>
<comment type="function">
    <text evidence="3">Hydrolase that can remove conjugated ubiquitin from proteins and may therefore play an important regulatory role at the level of protein turnover by preventing degradation.</text>
</comment>
<keyword evidence="8" id="KW-1185">Reference proteome</keyword>
<dbReference type="InterPro" id="IPR038765">
    <property type="entry name" value="Papain-like_cys_pep_sf"/>
</dbReference>
<organism evidence="7 8">
    <name type="scientific">Fistulifera solaris</name>
    <name type="common">Oleaginous diatom</name>
    <dbReference type="NCBI Taxonomy" id="1519565"/>
    <lineage>
        <taxon>Eukaryota</taxon>
        <taxon>Sar</taxon>
        <taxon>Stramenopiles</taxon>
        <taxon>Ochrophyta</taxon>
        <taxon>Bacillariophyta</taxon>
        <taxon>Bacillariophyceae</taxon>
        <taxon>Bacillariophycidae</taxon>
        <taxon>Naviculales</taxon>
        <taxon>Naviculaceae</taxon>
        <taxon>Fistulifera</taxon>
    </lineage>
</organism>
<evidence type="ECO:0000256" key="3">
    <source>
        <dbReference type="RuleBase" id="RU367104"/>
    </source>
</evidence>